<reference evidence="6 7" key="1">
    <citation type="submission" date="2021-01" db="EMBL/GenBank/DDBJ databases">
        <title>Genomic Encyclopedia of Type Strains, Phase IV (KMG-IV): sequencing the most valuable type-strain genomes for metagenomic binning, comparative biology and taxonomic classification.</title>
        <authorList>
            <person name="Goeker M."/>
        </authorList>
    </citation>
    <scope>NUCLEOTIDE SEQUENCE [LARGE SCALE GENOMIC DNA]</scope>
    <source>
        <strain evidence="6 7">DSM 104297</strain>
    </source>
</reference>
<dbReference type="Pfam" id="PF02146">
    <property type="entry name" value="SIR2"/>
    <property type="match status" value="1"/>
</dbReference>
<feature type="domain" description="Deacetylase sirtuin-type" evidence="5">
    <location>
        <begin position="1"/>
        <end position="238"/>
    </location>
</feature>
<dbReference type="PROSITE" id="PS50305">
    <property type="entry name" value="SIRTUIN"/>
    <property type="match status" value="1"/>
</dbReference>
<evidence type="ECO:0000256" key="3">
    <source>
        <dbReference type="ARBA" id="ARBA00023027"/>
    </source>
</evidence>
<dbReference type="Gene3D" id="3.40.50.1220">
    <property type="entry name" value="TPP-binding domain"/>
    <property type="match status" value="1"/>
</dbReference>
<dbReference type="EMBL" id="JAFBFC010000004">
    <property type="protein sequence ID" value="MBM7703795.1"/>
    <property type="molecule type" value="Genomic_DNA"/>
</dbReference>
<dbReference type="InterPro" id="IPR026590">
    <property type="entry name" value="Ssirtuin_cat_dom"/>
</dbReference>
<feature type="binding site" evidence="4">
    <location>
        <position position="141"/>
    </location>
    <ligand>
        <name>Zn(2+)</name>
        <dbReference type="ChEBI" id="CHEBI:29105"/>
    </ligand>
</feature>
<keyword evidence="4" id="KW-0862">Zinc</keyword>
<feature type="binding site" evidence="4">
    <location>
        <position position="122"/>
    </location>
    <ligand>
        <name>Zn(2+)</name>
        <dbReference type="ChEBI" id="CHEBI:29105"/>
    </ligand>
</feature>
<evidence type="ECO:0000256" key="4">
    <source>
        <dbReference type="PROSITE-ProRule" id="PRU00236"/>
    </source>
</evidence>
<dbReference type="NCBIfam" id="NF001753">
    <property type="entry name" value="PRK00481.1-3"/>
    <property type="match status" value="1"/>
</dbReference>
<feature type="binding site" evidence="4">
    <location>
        <position position="125"/>
    </location>
    <ligand>
        <name>Zn(2+)</name>
        <dbReference type="ChEBI" id="CHEBI:29105"/>
    </ligand>
</feature>
<dbReference type="InterPro" id="IPR003000">
    <property type="entry name" value="Sirtuin"/>
</dbReference>
<dbReference type="PANTHER" id="PTHR11085:SF4">
    <property type="entry name" value="NAD-DEPENDENT PROTEIN DEACYLASE"/>
    <property type="match status" value="1"/>
</dbReference>
<dbReference type="InterPro" id="IPR050134">
    <property type="entry name" value="NAD-dep_sirtuin_deacylases"/>
</dbReference>
<keyword evidence="7" id="KW-1185">Reference proteome</keyword>
<dbReference type="GO" id="GO:0016787">
    <property type="term" value="F:hydrolase activity"/>
    <property type="evidence" value="ECO:0007669"/>
    <property type="project" value="UniProtKB-KW"/>
</dbReference>
<dbReference type="Proteomes" id="UP000809829">
    <property type="component" value="Unassembled WGS sequence"/>
</dbReference>
<accession>A0ABS2QWD9</accession>
<proteinExistence type="predicted"/>
<sequence>MLHKLLKESVYTVVLTGAGMSTESGLSDFRSFQKGLWKHKNPQQIASTYALQHNRTEFIDFYKMRIAALQNCEPHQGHHILAKWEEEGNIQSIITQNVDGFHHQAGSKRVAELHGTLRHIRCQRCHTQYENNLYLLNQYECKCGGFLRPSVVLFGETLPYEAIIEAEKESNQADLFIVLGSSLQVAPANHFPIEAKHTGAKLVIINMEPTDFDEEADIVIQGRQIGEVLKEVDEALHC</sequence>
<feature type="binding site" evidence="4">
    <location>
        <position position="143"/>
    </location>
    <ligand>
        <name>Zn(2+)</name>
        <dbReference type="ChEBI" id="CHEBI:29105"/>
    </ligand>
</feature>
<evidence type="ECO:0000313" key="6">
    <source>
        <dbReference type="EMBL" id="MBM7703795.1"/>
    </source>
</evidence>
<organism evidence="6 7">
    <name type="scientific">Priestia iocasae</name>
    <dbReference type="NCBI Taxonomy" id="2291674"/>
    <lineage>
        <taxon>Bacteria</taxon>
        <taxon>Bacillati</taxon>
        <taxon>Bacillota</taxon>
        <taxon>Bacilli</taxon>
        <taxon>Bacillales</taxon>
        <taxon>Bacillaceae</taxon>
        <taxon>Priestia</taxon>
    </lineage>
</organism>
<name>A0ABS2QWD9_9BACI</name>
<dbReference type="SUPFAM" id="SSF52467">
    <property type="entry name" value="DHS-like NAD/FAD-binding domain"/>
    <property type="match status" value="1"/>
</dbReference>
<gene>
    <name evidence="6" type="ORF">JOC83_002644</name>
</gene>
<feature type="active site" description="Proton acceptor" evidence="4">
    <location>
        <position position="114"/>
    </location>
</feature>
<evidence type="ECO:0000256" key="2">
    <source>
        <dbReference type="ARBA" id="ARBA00022679"/>
    </source>
</evidence>
<dbReference type="RefSeq" id="WP_205187748.1">
    <property type="nucleotide sequence ID" value="NZ_JAFBFC010000004.1"/>
</dbReference>
<keyword evidence="4" id="KW-0479">Metal-binding</keyword>
<dbReference type="EC" id="2.3.1.286" evidence="1"/>
<keyword evidence="6" id="KW-0378">Hydrolase</keyword>
<dbReference type="PANTHER" id="PTHR11085">
    <property type="entry name" value="NAD-DEPENDENT PROTEIN DEACYLASE SIRTUIN-5, MITOCHONDRIAL-RELATED"/>
    <property type="match status" value="1"/>
</dbReference>
<dbReference type="Gene3D" id="3.30.1600.10">
    <property type="entry name" value="SIR2/SIRT2 'Small Domain"/>
    <property type="match status" value="1"/>
</dbReference>
<evidence type="ECO:0000256" key="1">
    <source>
        <dbReference type="ARBA" id="ARBA00012928"/>
    </source>
</evidence>
<keyword evidence="2" id="KW-0808">Transferase</keyword>
<dbReference type="InterPro" id="IPR026591">
    <property type="entry name" value="Sirtuin_cat_small_dom_sf"/>
</dbReference>
<protein>
    <recommendedName>
        <fullName evidence="1">protein acetyllysine N-acetyltransferase</fullName>
        <ecNumber evidence="1">2.3.1.286</ecNumber>
    </recommendedName>
</protein>
<keyword evidence="3" id="KW-0520">NAD</keyword>
<evidence type="ECO:0000313" key="7">
    <source>
        <dbReference type="Proteomes" id="UP000809829"/>
    </source>
</evidence>
<comment type="caution">
    <text evidence="6">The sequence shown here is derived from an EMBL/GenBank/DDBJ whole genome shotgun (WGS) entry which is preliminary data.</text>
</comment>
<dbReference type="InterPro" id="IPR029035">
    <property type="entry name" value="DHS-like_NAD/FAD-binding_dom"/>
</dbReference>
<evidence type="ECO:0000259" key="5">
    <source>
        <dbReference type="PROSITE" id="PS50305"/>
    </source>
</evidence>